<dbReference type="AlphaFoldDB" id="C1ADI6"/>
<dbReference type="InterPro" id="IPR010131">
    <property type="entry name" value="MdtP/NodT-like"/>
</dbReference>
<dbReference type="KEGG" id="gau:GAU_3521"/>
<dbReference type="Gene3D" id="1.20.1600.10">
    <property type="entry name" value="Outer membrane efflux proteins (OEP)"/>
    <property type="match status" value="1"/>
</dbReference>
<dbReference type="InterPro" id="IPR003423">
    <property type="entry name" value="OMP_efflux"/>
</dbReference>
<dbReference type="Proteomes" id="UP000002209">
    <property type="component" value="Chromosome"/>
</dbReference>
<sequence length="465" mass="48892">MAVLLAASLAGCASAPRGGVATSIAPDSLVRDAGSSDPWWQAFGSPALDTLIAEALRASPSVAAAEATLRQSEELVAARAGMNRYPQADAILGAQQQRVNPAMFGQPGTPREFGLQSATVSVRYRLDLTGGNRRALEALAARSDHQRFQLAGARLTLSAMIATAAVQQAQLSAQLDATQEILRQQEEDLTISGERVRLGAASPDEVLTHRSRVAQTRADLLAQQSLGQQNAHLLAVLAGREPGATLPPRFTLSDLKLPADLPAVVPSEVLRGRPDILAAEALMRAADAEHGVAVARLYPQLDLSASLGTQALTSGVLFGSGSAVWTLLAQLTQPLFNPGLRAEKRASLAAFDAAASHYQGVVLESLRNTADLLVALDHDARVLEELTSADEAARAALTSVQRQYALGSVGYREVLAAGQQAQQVRVALVSARAKQLLDAVALHQAVGGTTATPRDDEPTPKEEPR</sequence>
<organism evidence="3 4">
    <name type="scientific">Gemmatimonas aurantiaca (strain DSM 14586 / JCM 11422 / NBRC 100505 / T-27)</name>
    <dbReference type="NCBI Taxonomy" id="379066"/>
    <lineage>
        <taxon>Bacteria</taxon>
        <taxon>Pseudomonadati</taxon>
        <taxon>Gemmatimonadota</taxon>
        <taxon>Gemmatimonadia</taxon>
        <taxon>Gemmatimonadales</taxon>
        <taxon>Gemmatimonadaceae</taxon>
        <taxon>Gemmatimonas</taxon>
    </lineage>
</organism>
<comment type="similarity">
    <text evidence="1 2">Belongs to the outer membrane factor (OMF) (TC 1.B.17) family.</text>
</comment>
<keyword evidence="2" id="KW-0812">Transmembrane</keyword>
<evidence type="ECO:0000313" key="3">
    <source>
        <dbReference type="EMBL" id="BAH40563.1"/>
    </source>
</evidence>
<dbReference type="GO" id="GO:0005886">
    <property type="term" value="C:plasma membrane"/>
    <property type="evidence" value="ECO:0007669"/>
    <property type="project" value="UniProtKB-SubCell"/>
</dbReference>
<reference evidence="4" key="1">
    <citation type="submission" date="2006-03" db="EMBL/GenBank/DDBJ databases">
        <title>Complete genome sequence of Gemmatimonas aurantiaca T-27 that represents a novel phylum Gemmatimonadetes.</title>
        <authorList>
            <person name="Takasaki K."/>
            <person name="Ichikawa N."/>
            <person name="Miura H."/>
            <person name="Matsushita S."/>
            <person name="Watanabe Y."/>
            <person name="Oguchi A."/>
            <person name="Ankai A."/>
            <person name="Yashiro I."/>
            <person name="Takahashi M."/>
            <person name="Terui Y."/>
            <person name="Fukui S."/>
            <person name="Yokoyama H."/>
            <person name="Tanikawa S."/>
            <person name="Hanada S."/>
            <person name="Kamagata Y."/>
            <person name="Fujita N."/>
        </authorList>
    </citation>
    <scope>NUCLEOTIDE SEQUENCE [LARGE SCALE GENOMIC DNA]</scope>
    <source>
        <strain evidence="4">T-27 / DSM 14586 / JCM 11422 / NBRC 100505</strain>
    </source>
</reference>
<dbReference type="PANTHER" id="PTHR30203">
    <property type="entry name" value="OUTER MEMBRANE CATION EFFLUX PROTEIN"/>
    <property type="match status" value="1"/>
</dbReference>
<dbReference type="HOGENOM" id="CLU_012817_13_0_0"/>
<dbReference type="Pfam" id="PF02321">
    <property type="entry name" value="OEP"/>
    <property type="match status" value="2"/>
</dbReference>
<dbReference type="eggNOG" id="COG1538">
    <property type="taxonomic scope" value="Bacteria"/>
</dbReference>
<keyword evidence="2" id="KW-1134">Transmembrane beta strand</keyword>
<dbReference type="NCBIfam" id="TIGR01845">
    <property type="entry name" value="outer_NodT"/>
    <property type="match status" value="1"/>
</dbReference>
<dbReference type="Gene3D" id="2.20.200.10">
    <property type="entry name" value="Outer membrane efflux proteins (OEP)"/>
    <property type="match status" value="1"/>
</dbReference>
<dbReference type="GO" id="GO:0015562">
    <property type="term" value="F:efflux transmembrane transporter activity"/>
    <property type="evidence" value="ECO:0007669"/>
    <property type="project" value="InterPro"/>
</dbReference>
<accession>C1ADI6</accession>
<evidence type="ECO:0000256" key="1">
    <source>
        <dbReference type="ARBA" id="ARBA00007613"/>
    </source>
</evidence>
<name>C1ADI6_GEMAT</name>
<keyword evidence="2" id="KW-0449">Lipoprotein</keyword>
<dbReference type="PANTHER" id="PTHR30203:SF33">
    <property type="entry name" value="BLR4455 PROTEIN"/>
    <property type="match status" value="1"/>
</dbReference>
<dbReference type="SUPFAM" id="SSF56954">
    <property type="entry name" value="Outer membrane efflux proteins (OEP)"/>
    <property type="match status" value="1"/>
</dbReference>
<keyword evidence="2" id="KW-0472">Membrane</keyword>
<comment type="subcellular location">
    <subcellularLocation>
        <location evidence="2">Cell membrane</location>
        <topology evidence="2">Lipid-anchor</topology>
    </subcellularLocation>
</comment>
<gene>
    <name evidence="3" type="ordered locus">GAU_3521</name>
</gene>
<evidence type="ECO:0000313" key="4">
    <source>
        <dbReference type="Proteomes" id="UP000002209"/>
    </source>
</evidence>
<evidence type="ECO:0000256" key="2">
    <source>
        <dbReference type="RuleBase" id="RU362097"/>
    </source>
</evidence>
<protein>
    <submittedName>
        <fullName evidence="3">Outer membrane efflux protein</fullName>
    </submittedName>
</protein>
<dbReference type="STRING" id="379066.GAU_3521"/>
<proteinExistence type="inferred from homology"/>
<keyword evidence="4" id="KW-1185">Reference proteome</keyword>
<dbReference type="EMBL" id="AP009153">
    <property type="protein sequence ID" value="BAH40563.1"/>
    <property type="molecule type" value="Genomic_DNA"/>
</dbReference>
<keyword evidence="2" id="KW-0564">Palmitate</keyword>